<dbReference type="Proteomes" id="UP000503540">
    <property type="component" value="Chromosome"/>
</dbReference>
<dbReference type="InterPro" id="IPR017896">
    <property type="entry name" value="4Fe4S_Fe-S-bd"/>
</dbReference>
<dbReference type="PROSITE" id="PS00198">
    <property type="entry name" value="4FE4S_FER_1"/>
    <property type="match status" value="2"/>
</dbReference>
<evidence type="ECO:0000256" key="1">
    <source>
        <dbReference type="ARBA" id="ARBA00022723"/>
    </source>
</evidence>
<keyword evidence="2" id="KW-0408">Iron</keyword>
<dbReference type="PANTHER" id="PTHR40447">
    <property type="entry name" value="ANAEROBIC SULFITE REDUCTASE SUBUNIT A"/>
    <property type="match status" value="1"/>
</dbReference>
<evidence type="ECO:0000259" key="5">
    <source>
        <dbReference type="PROSITE" id="PS51379"/>
    </source>
</evidence>
<evidence type="ECO:0000256" key="3">
    <source>
        <dbReference type="ARBA" id="ARBA00023014"/>
    </source>
</evidence>
<dbReference type="Pfam" id="PF17179">
    <property type="entry name" value="Fer4_22"/>
    <property type="match status" value="1"/>
</dbReference>
<name>A0A6G9YDV5_9NOCA</name>
<dbReference type="SUPFAM" id="SSF46548">
    <property type="entry name" value="alpha-helical ferredoxin"/>
    <property type="match status" value="1"/>
</dbReference>
<dbReference type="KEGG" id="nah:F5544_17340"/>
<evidence type="ECO:0000313" key="6">
    <source>
        <dbReference type="EMBL" id="QIS11344.1"/>
    </source>
</evidence>
<feature type="compositionally biased region" description="Basic and acidic residues" evidence="4">
    <location>
        <begin position="16"/>
        <end position="26"/>
    </location>
</feature>
<evidence type="ECO:0000313" key="7">
    <source>
        <dbReference type="Proteomes" id="UP000503540"/>
    </source>
</evidence>
<feature type="domain" description="4Fe-4S ferredoxin-type" evidence="5">
    <location>
        <begin position="287"/>
        <end position="318"/>
    </location>
</feature>
<accession>A0A6G9YDV5</accession>
<evidence type="ECO:0000256" key="4">
    <source>
        <dbReference type="SAM" id="MobiDB-lite"/>
    </source>
</evidence>
<feature type="region of interest" description="Disordered" evidence="4">
    <location>
        <begin position="1"/>
        <end position="42"/>
    </location>
</feature>
<dbReference type="EMBL" id="CP046172">
    <property type="protein sequence ID" value="QIS11344.1"/>
    <property type="molecule type" value="Genomic_DNA"/>
</dbReference>
<organism evidence="6 7">
    <name type="scientific">Nocardia arthritidis</name>
    <dbReference type="NCBI Taxonomy" id="228602"/>
    <lineage>
        <taxon>Bacteria</taxon>
        <taxon>Bacillati</taxon>
        <taxon>Actinomycetota</taxon>
        <taxon>Actinomycetes</taxon>
        <taxon>Mycobacteriales</taxon>
        <taxon>Nocardiaceae</taxon>
        <taxon>Nocardia</taxon>
    </lineage>
</organism>
<dbReference type="AlphaFoldDB" id="A0A6G9YDV5"/>
<dbReference type="GO" id="GO:0051536">
    <property type="term" value="F:iron-sulfur cluster binding"/>
    <property type="evidence" value="ECO:0007669"/>
    <property type="project" value="UniProtKB-KW"/>
</dbReference>
<dbReference type="InterPro" id="IPR017900">
    <property type="entry name" value="4Fe4S_Fe_S_CS"/>
</dbReference>
<dbReference type="PANTHER" id="PTHR40447:SF1">
    <property type="entry name" value="ANAEROBIC SULFITE REDUCTASE SUBUNIT A"/>
    <property type="match status" value="1"/>
</dbReference>
<dbReference type="GO" id="GO:0046872">
    <property type="term" value="F:metal ion binding"/>
    <property type="evidence" value="ECO:0007669"/>
    <property type="project" value="UniProtKB-KW"/>
</dbReference>
<protein>
    <submittedName>
        <fullName evidence="6">4Fe-4S ferredoxin</fullName>
    </submittedName>
</protein>
<evidence type="ECO:0000256" key="2">
    <source>
        <dbReference type="ARBA" id="ARBA00023004"/>
    </source>
</evidence>
<reference evidence="6 7" key="1">
    <citation type="journal article" date="2019" name="ACS Chem. Biol.">
        <title>Identification and Mobilization of a Cryptic Antibiotic Biosynthesis Gene Locus from a Human-Pathogenic Nocardia Isolate.</title>
        <authorList>
            <person name="Herisse M."/>
            <person name="Ishida K."/>
            <person name="Porter J.L."/>
            <person name="Howden B."/>
            <person name="Hertweck C."/>
            <person name="Stinear T.P."/>
            <person name="Pidot S.J."/>
        </authorList>
    </citation>
    <scope>NUCLEOTIDE SEQUENCE [LARGE SCALE GENOMIC DNA]</scope>
    <source>
        <strain evidence="6 7">AUSMDU00012717</strain>
    </source>
</reference>
<gene>
    <name evidence="6" type="ORF">F5544_17340</name>
</gene>
<feature type="domain" description="4Fe-4S ferredoxin-type" evidence="5">
    <location>
        <begin position="368"/>
        <end position="396"/>
    </location>
</feature>
<keyword evidence="1" id="KW-0479">Metal-binding</keyword>
<sequence length="415" mass="44357">MASVATHGDVGPSSATRDRARLEGRRQGGSAMTGSGDSAHETAVIDRDGLDRLVDVLREQRYRVIGPQVRDGAIVLDELDSGARLPAGWGVRTAPGSYRLFRREDEAVFANSAGPGSWKQFLHPPHRKVWETGPDLNIVAAEEVPVRTAFIGVRGCDLAAIAVLGRVLGGGTHPDRSYAARRAGLFIVAVNCTEPGGVCFCASMGTGPAAGPGYDLALTERVDDAGHRFLVEVGTPAGAEVLAELTARPADTAEIAAAHAAVAAAADRMGRAMPDVDVPAVLRESRESPHWDDVASRCLTCANCTMVCPTCFCTTTEDVTDLTGEHAERWERWASCFELDFSYLHGGSVRQSGQSRYRQWLSHKLGTWHDQFGSSGCVGCGRCIAWCPAGIDLTAEVTRLAELGSTERLSQRDQV</sequence>
<keyword evidence="7" id="KW-1185">Reference proteome</keyword>
<dbReference type="PROSITE" id="PS51379">
    <property type="entry name" value="4FE4S_FER_2"/>
    <property type="match status" value="2"/>
</dbReference>
<keyword evidence="3" id="KW-0411">Iron-sulfur</keyword>
<proteinExistence type="predicted"/>